<name>A0A1H7Q8Z7_9GAMM</name>
<evidence type="ECO:0000256" key="3">
    <source>
        <dbReference type="ARBA" id="ARBA00023163"/>
    </source>
</evidence>
<dbReference type="SUPFAM" id="SSF46689">
    <property type="entry name" value="Homeodomain-like"/>
    <property type="match status" value="2"/>
</dbReference>
<dbReference type="GO" id="GO:0003700">
    <property type="term" value="F:DNA-binding transcription factor activity"/>
    <property type="evidence" value="ECO:0007669"/>
    <property type="project" value="InterPro"/>
</dbReference>
<evidence type="ECO:0000259" key="5">
    <source>
        <dbReference type="PROSITE" id="PS01124"/>
    </source>
</evidence>
<dbReference type="InterPro" id="IPR050204">
    <property type="entry name" value="AraC_XylS_family_regulators"/>
</dbReference>
<dbReference type="GO" id="GO:0043565">
    <property type="term" value="F:sequence-specific DNA binding"/>
    <property type="evidence" value="ECO:0007669"/>
    <property type="project" value="InterPro"/>
</dbReference>
<dbReference type="InterPro" id="IPR014710">
    <property type="entry name" value="RmlC-like_jellyroll"/>
</dbReference>
<dbReference type="InterPro" id="IPR009057">
    <property type="entry name" value="Homeodomain-like_sf"/>
</dbReference>
<dbReference type="SMART" id="SM00342">
    <property type="entry name" value="HTH_ARAC"/>
    <property type="match status" value="1"/>
</dbReference>
<dbReference type="Pfam" id="PF12833">
    <property type="entry name" value="HTH_18"/>
    <property type="match status" value="1"/>
</dbReference>
<accession>A0A1H7Q8Z7</accession>
<dbReference type="InterPro" id="IPR003313">
    <property type="entry name" value="AraC-bd"/>
</dbReference>
<keyword evidence="1" id="KW-0805">Transcription regulation</keyword>
<dbReference type="AlphaFoldDB" id="A0A1H7Q8Z7"/>
<feature type="region of interest" description="Disordered" evidence="4">
    <location>
        <begin position="295"/>
        <end position="321"/>
    </location>
</feature>
<keyword evidence="7" id="KW-1185">Reference proteome</keyword>
<evidence type="ECO:0000256" key="2">
    <source>
        <dbReference type="ARBA" id="ARBA00023125"/>
    </source>
</evidence>
<evidence type="ECO:0000313" key="6">
    <source>
        <dbReference type="EMBL" id="SEL44346.1"/>
    </source>
</evidence>
<evidence type="ECO:0000313" key="7">
    <source>
        <dbReference type="Proteomes" id="UP000198807"/>
    </source>
</evidence>
<dbReference type="PANTHER" id="PTHR46796">
    <property type="entry name" value="HTH-TYPE TRANSCRIPTIONAL ACTIVATOR RHAS-RELATED"/>
    <property type="match status" value="1"/>
</dbReference>
<feature type="domain" description="HTH araC/xylS-type" evidence="5">
    <location>
        <begin position="200"/>
        <end position="298"/>
    </location>
</feature>
<evidence type="ECO:0000256" key="4">
    <source>
        <dbReference type="SAM" id="MobiDB-lite"/>
    </source>
</evidence>
<dbReference type="STRING" id="650850.SAMN04488129_11045"/>
<keyword evidence="3" id="KW-0804">Transcription</keyword>
<reference evidence="7" key="1">
    <citation type="submission" date="2016-10" db="EMBL/GenBank/DDBJ databases">
        <authorList>
            <person name="Varghese N."/>
            <person name="Submissions S."/>
        </authorList>
    </citation>
    <scope>NUCLEOTIDE SEQUENCE [LARGE SCALE GENOMIC DNA]</scope>
    <source>
        <strain evidence="7">CGMCC 1.9150</strain>
    </source>
</reference>
<proteinExistence type="predicted"/>
<protein>
    <submittedName>
        <fullName evidence="6">AraC-type DNA-binding protein</fullName>
    </submittedName>
</protein>
<dbReference type="Gene3D" id="2.60.120.10">
    <property type="entry name" value="Jelly Rolls"/>
    <property type="match status" value="1"/>
</dbReference>
<dbReference type="InterPro" id="IPR037923">
    <property type="entry name" value="HTH-like"/>
</dbReference>
<sequence length="321" mass="35356">MVEGIEGSSDRREVLATRLAFNYASRHLDAVNGDWKAILPMSLLDLRAATLGQEHVAHAHDHHQLILATRGTTELSIEGRGDRITGKRGCLIPCGRHHDYRGDGRNRTFVLDIPATSLPALRDGEAIGRLFERPRFFTVPPRLNRLASSLMQQLECCPALHSEIAALLLRALYLHLESEPLPGDVGVAASPSFSGRLDLARLDVWIDHHLADEIRVEQLASLCALSAGHFHACFRELTGMTPLTYVQRRRLDHARALVVHSGLSLGHIASLVGFRDQGSFSRAYRRRFAVSPSRARCDDQGLPSLGQEHRSSGQAKGAESA</sequence>
<dbReference type="Pfam" id="PF02311">
    <property type="entry name" value="AraC_binding"/>
    <property type="match status" value="1"/>
</dbReference>
<gene>
    <name evidence="6" type="ORF">SAMN04488129_11045</name>
</gene>
<organism evidence="6 7">
    <name type="scientific">Halomonas daqiaonensis</name>
    <dbReference type="NCBI Taxonomy" id="650850"/>
    <lineage>
        <taxon>Bacteria</taxon>
        <taxon>Pseudomonadati</taxon>
        <taxon>Pseudomonadota</taxon>
        <taxon>Gammaproteobacteria</taxon>
        <taxon>Oceanospirillales</taxon>
        <taxon>Halomonadaceae</taxon>
        <taxon>Halomonas</taxon>
    </lineage>
</organism>
<dbReference type="EMBL" id="FOBC01000010">
    <property type="protein sequence ID" value="SEL44346.1"/>
    <property type="molecule type" value="Genomic_DNA"/>
</dbReference>
<dbReference type="InterPro" id="IPR018060">
    <property type="entry name" value="HTH_AraC"/>
</dbReference>
<dbReference type="PANTHER" id="PTHR46796:SF10">
    <property type="entry name" value="TRANSCRIPTIONAL ACTIVATOR FEAR"/>
    <property type="match status" value="1"/>
</dbReference>
<dbReference type="PROSITE" id="PS01124">
    <property type="entry name" value="HTH_ARAC_FAMILY_2"/>
    <property type="match status" value="1"/>
</dbReference>
<evidence type="ECO:0000256" key="1">
    <source>
        <dbReference type="ARBA" id="ARBA00023015"/>
    </source>
</evidence>
<dbReference type="Gene3D" id="1.10.10.60">
    <property type="entry name" value="Homeodomain-like"/>
    <property type="match status" value="1"/>
</dbReference>
<keyword evidence="2 6" id="KW-0238">DNA-binding</keyword>
<dbReference type="Proteomes" id="UP000198807">
    <property type="component" value="Unassembled WGS sequence"/>
</dbReference>
<dbReference type="SUPFAM" id="SSF51215">
    <property type="entry name" value="Regulatory protein AraC"/>
    <property type="match status" value="1"/>
</dbReference>